<proteinExistence type="inferred from homology"/>
<dbReference type="AlphaFoldDB" id="B6QU45"/>
<evidence type="ECO:0000256" key="1">
    <source>
        <dbReference type="ARBA" id="ARBA00006484"/>
    </source>
</evidence>
<dbReference type="SMART" id="SM00822">
    <property type="entry name" value="PKS_KR"/>
    <property type="match status" value="1"/>
</dbReference>
<sequence>MSNLQNVRPMFDLVKTSQERGERSIKNHHPPKGSVQLIYLLLLTILGTRLFTKSSFTDLKGRSYIVTGGAQGIGFAVTRAIAEMGGNVAVLDIQDSPVPEFHSLSQKFGTRLLYIKTDVRIEASIFEAFAKVEETFKTIDGLVPAAGIAIDKPFIEQTWDEFTRINEINVRGTFFICQMLTKHLIKQGRPGSMVLIASQSAHIALPGYRMAVYNASKGAVLMFSKALAVELAPYNIRVNTISPGFVDSDMTRNVRASKSKMEGQQMWLAPPMRRLSTQNDLTGAVIYLLSDAAQFTTAADIPITGGLHVGTIDGLIAYEER</sequence>
<evidence type="ECO:0000256" key="2">
    <source>
        <dbReference type="ARBA" id="ARBA00022857"/>
    </source>
</evidence>
<feature type="domain" description="Ketoreductase" evidence="4">
    <location>
        <begin position="62"/>
        <end position="244"/>
    </location>
</feature>
<dbReference type="InterPro" id="IPR020904">
    <property type="entry name" value="Sc_DH/Rdtase_CS"/>
</dbReference>
<dbReference type="PANTHER" id="PTHR43008">
    <property type="entry name" value="BENZIL REDUCTASE"/>
    <property type="match status" value="1"/>
</dbReference>
<keyword evidence="3" id="KW-0560">Oxidoreductase</keyword>
<reference evidence="6" key="1">
    <citation type="journal article" date="2015" name="Genome Announc.">
        <title>Genome sequence of the AIDS-associated pathogen Penicillium marneffei (ATCC18224) and its near taxonomic relative Talaromyces stipitatus (ATCC10500).</title>
        <authorList>
            <person name="Nierman W.C."/>
            <person name="Fedorova-Abrams N.D."/>
            <person name="Andrianopoulos A."/>
        </authorList>
    </citation>
    <scope>NUCLEOTIDE SEQUENCE [LARGE SCALE GENOMIC DNA]</scope>
    <source>
        <strain evidence="6">ATCC 18224 / CBS 334.59 / QM 7333</strain>
    </source>
</reference>
<dbReference type="VEuPathDB" id="FungiDB:PMAA_007720"/>
<accession>B6QU45</accession>
<dbReference type="SUPFAM" id="SSF51735">
    <property type="entry name" value="NAD(P)-binding Rossmann-fold domains"/>
    <property type="match status" value="1"/>
</dbReference>
<dbReference type="InterPro" id="IPR057326">
    <property type="entry name" value="KR_dom"/>
</dbReference>
<protein>
    <submittedName>
        <fullName evidence="5">Short-chain dehydrogenase, putative</fullName>
    </submittedName>
</protein>
<keyword evidence="2" id="KW-0521">NADP</keyword>
<dbReference type="GO" id="GO:0050664">
    <property type="term" value="F:oxidoreductase activity, acting on NAD(P)H, oxygen as acceptor"/>
    <property type="evidence" value="ECO:0007669"/>
    <property type="project" value="TreeGrafter"/>
</dbReference>
<dbReference type="PROSITE" id="PS00061">
    <property type="entry name" value="ADH_SHORT"/>
    <property type="match status" value="1"/>
</dbReference>
<dbReference type="InterPro" id="IPR036291">
    <property type="entry name" value="NAD(P)-bd_dom_sf"/>
</dbReference>
<dbReference type="EMBL" id="DS995905">
    <property type="protein sequence ID" value="EEA20005.1"/>
    <property type="molecule type" value="Genomic_DNA"/>
</dbReference>
<evidence type="ECO:0000256" key="3">
    <source>
        <dbReference type="ARBA" id="ARBA00023002"/>
    </source>
</evidence>
<keyword evidence="6" id="KW-1185">Reference proteome</keyword>
<organism evidence="5 6">
    <name type="scientific">Talaromyces marneffei (strain ATCC 18224 / CBS 334.59 / QM 7333)</name>
    <name type="common">Penicillium marneffei</name>
    <dbReference type="NCBI Taxonomy" id="441960"/>
    <lineage>
        <taxon>Eukaryota</taxon>
        <taxon>Fungi</taxon>
        <taxon>Dikarya</taxon>
        <taxon>Ascomycota</taxon>
        <taxon>Pezizomycotina</taxon>
        <taxon>Eurotiomycetes</taxon>
        <taxon>Eurotiomycetidae</taxon>
        <taxon>Eurotiales</taxon>
        <taxon>Trichocomaceae</taxon>
        <taxon>Talaromyces</taxon>
        <taxon>Talaromyces sect. Talaromyces</taxon>
    </lineage>
</organism>
<name>B6QU45_TALMQ</name>
<evidence type="ECO:0000259" key="4">
    <source>
        <dbReference type="SMART" id="SM00822"/>
    </source>
</evidence>
<dbReference type="FunFam" id="3.40.50.720:FF:000084">
    <property type="entry name" value="Short-chain dehydrogenase reductase"/>
    <property type="match status" value="1"/>
</dbReference>
<dbReference type="Pfam" id="PF13561">
    <property type="entry name" value="adh_short_C2"/>
    <property type="match status" value="1"/>
</dbReference>
<dbReference type="OrthoDB" id="5325318at2759"/>
<evidence type="ECO:0000313" key="5">
    <source>
        <dbReference type="EMBL" id="EEA20005.1"/>
    </source>
</evidence>
<dbReference type="PRINTS" id="PR00081">
    <property type="entry name" value="GDHRDH"/>
</dbReference>
<dbReference type="Gene3D" id="3.40.50.720">
    <property type="entry name" value="NAD(P)-binding Rossmann-like Domain"/>
    <property type="match status" value="1"/>
</dbReference>
<evidence type="ECO:0000313" key="6">
    <source>
        <dbReference type="Proteomes" id="UP000001294"/>
    </source>
</evidence>
<dbReference type="PhylomeDB" id="B6QU45"/>
<dbReference type="InterPro" id="IPR002347">
    <property type="entry name" value="SDR_fam"/>
</dbReference>
<dbReference type="GO" id="GO:0016616">
    <property type="term" value="F:oxidoreductase activity, acting on the CH-OH group of donors, NAD or NADP as acceptor"/>
    <property type="evidence" value="ECO:0007669"/>
    <property type="project" value="UniProtKB-ARBA"/>
</dbReference>
<dbReference type="PANTHER" id="PTHR43008:SF4">
    <property type="entry name" value="CHAIN DEHYDROGENASE, PUTATIVE (AFU_ORTHOLOGUE AFUA_4G08710)-RELATED"/>
    <property type="match status" value="1"/>
</dbReference>
<dbReference type="PRINTS" id="PR00080">
    <property type="entry name" value="SDRFAMILY"/>
</dbReference>
<dbReference type="Proteomes" id="UP000001294">
    <property type="component" value="Unassembled WGS sequence"/>
</dbReference>
<dbReference type="HOGENOM" id="CLU_010194_1_1_1"/>
<gene>
    <name evidence="5" type="ORF">PMAA_007720</name>
</gene>
<comment type="similarity">
    <text evidence="1">Belongs to the short-chain dehydrogenases/reductases (SDR) family.</text>
</comment>